<feature type="compositionally biased region" description="Basic and acidic residues" evidence="1">
    <location>
        <begin position="36"/>
        <end position="45"/>
    </location>
</feature>
<organism evidence="2 3">
    <name type="scientific">Streptomyces ramulosus</name>
    <dbReference type="NCBI Taxonomy" id="47762"/>
    <lineage>
        <taxon>Bacteria</taxon>
        <taxon>Bacillati</taxon>
        <taxon>Actinomycetota</taxon>
        <taxon>Actinomycetes</taxon>
        <taxon>Kitasatosporales</taxon>
        <taxon>Streptomycetaceae</taxon>
        <taxon>Streptomyces</taxon>
    </lineage>
</organism>
<evidence type="ECO:0000256" key="1">
    <source>
        <dbReference type="SAM" id="MobiDB-lite"/>
    </source>
</evidence>
<comment type="caution">
    <text evidence="2">The sequence shown here is derived from an EMBL/GenBank/DDBJ whole genome shotgun (WGS) entry which is preliminary data.</text>
</comment>
<feature type="compositionally biased region" description="Basic and acidic residues" evidence="1">
    <location>
        <begin position="1"/>
        <end position="24"/>
    </location>
</feature>
<keyword evidence="3" id="KW-1185">Reference proteome</keyword>
<sequence length="240" mass="25701">MAEAQEPRNSRHGPPREYDKDKPQGGDPTAEDGLTDEQKQQKKTENQTVPGYQQPPSLTMIWGDAPPITTYLPKGGGNGGGDNQSAGIHPAINVGIGSIAEAMQTMLESSRRSVDAYTTLKALVFTASTDNATFGQQATHKDDWGKKDGSATHSLEAAKGVPKTYADHNGGNQPDEKLQDAAKYFAAGMVPKMNQVLALCANSIEMAGQFIVRLDRAGTYYANADHASAFPEPRSRPIAE</sequence>
<evidence type="ECO:0000313" key="3">
    <source>
        <dbReference type="Proteomes" id="UP001596241"/>
    </source>
</evidence>
<reference evidence="3" key="1">
    <citation type="journal article" date="2019" name="Int. J. Syst. Evol. Microbiol.">
        <title>The Global Catalogue of Microorganisms (GCM) 10K type strain sequencing project: providing services to taxonomists for standard genome sequencing and annotation.</title>
        <authorList>
            <consortium name="The Broad Institute Genomics Platform"/>
            <consortium name="The Broad Institute Genome Sequencing Center for Infectious Disease"/>
            <person name="Wu L."/>
            <person name="Ma J."/>
        </authorList>
    </citation>
    <scope>NUCLEOTIDE SEQUENCE [LARGE SCALE GENOMIC DNA]</scope>
    <source>
        <strain evidence="3">CGMCC 1.15809</strain>
    </source>
</reference>
<name>A0ABW1FDP8_9ACTN</name>
<proteinExistence type="predicted"/>
<protein>
    <submittedName>
        <fullName evidence="2">Uncharacterized protein</fullName>
    </submittedName>
</protein>
<gene>
    <name evidence="2" type="ORF">ACFP3M_05350</name>
</gene>
<accession>A0ABW1FDP8</accession>
<dbReference type="EMBL" id="JBHSPW010000002">
    <property type="protein sequence ID" value="MFC5892241.1"/>
    <property type="molecule type" value="Genomic_DNA"/>
</dbReference>
<dbReference type="Proteomes" id="UP001596241">
    <property type="component" value="Unassembled WGS sequence"/>
</dbReference>
<dbReference type="RefSeq" id="WP_345087399.1">
    <property type="nucleotide sequence ID" value="NZ_BAAAWG010000013.1"/>
</dbReference>
<feature type="region of interest" description="Disordered" evidence="1">
    <location>
        <begin position="1"/>
        <end position="65"/>
    </location>
</feature>
<feature type="compositionally biased region" description="Polar residues" evidence="1">
    <location>
        <begin position="46"/>
        <end position="57"/>
    </location>
</feature>
<evidence type="ECO:0000313" key="2">
    <source>
        <dbReference type="EMBL" id="MFC5892241.1"/>
    </source>
</evidence>